<name>A0AAW0F5Z3_9TRYP</name>
<sequence>MASESDEETYTVHEVPSQGQETVPPLSVRHDAPVAAEVTSPLARYHKLGTTERHAFDEHMRDMRRQAAAAERERRFRAAHPFQPTTTSTAAAGPPPAPVGAQPSRARSPTSAAPPSDTAPPTSHSGARPVFDRLAAQAVQLEMRRRHREEQQRRAEAASLRDAFQPRINHTAPIYAERLQHLDTVTVEERLLHYGEFVARERQRKQELKEMEEAAARRTAQASVIGGGANTAAAPTPEERRRRQEAFHTRSDEFLVERDKHRHSAESAAAAAFSFQPKISATSAALDAARQRLEADLSSGELGQLLSRSVDGTTLSVARSSARGSHRSDALYALAVTRQRDGKTKATGAAVHGRDHNSSREEASTATGGAAAATHQPVTNPTSEKWIANGAHHAFFQQGFVQRQSLYEDVRREEAQLRAVATQSTGSYPGWSGDGGTGASAGGAAAAARKVDAKELSERLYYTAARASEKAEQRRREEAEARDGPFRPQLSPGTQYVLRRMSATRDADVVRRLTGQRAKSASRGADSAVDSTLYAPAPARAASVQGRQRVAASQQRRRTAAAAATSGRQPHQRPSSARAMPSTQESDEGSRNADNNNNNNDATVSAPPRPSTGKRRPPVTRDDVEHFYQRQMTAVQQRQDLLQERKEGEAVQQLVECTFRPRTNTDRGPGAAGDAAAPVSRMTGVAEFLERQAAARLRKAEHDELLRTMGLPRTKGPVSASAGGPTLLSPFSFKTETRRQRSSCSPAHASTSPLHNFGEQRSRSGSSSGAAAGTGVSTAALTAAERALHDAIEEARVHPRGLSRAPLSVLPGYVDGEEEEDDAVYFDNPYDTAALESATHAHLFAAPCLERQPPAATGRSDFAPDRQSLFSSIAPNTFTGRSLSSVWCEQKRGSSGREVASGHARPSALKSSTPRLSASARRRRRHRSVSFVRDSSDVLPSMPESTHMDAAHLDFLSGRV</sequence>
<feature type="compositionally biased region" description="Basic and acidic residues" evidence="1">
    <location>
        <begin position="467"/>
        <end position="485"/>
    </location>
</feature>
<feature type="compositionally biased region" description="Basic and acidic residues" evidence="1">
    <location>
        <begin position="352"/>
        <end position="363"/>
    </location>
</feature>
<feature type="region of interest" description="Disordered" evidence="1">
    <location>
        <begin position="342"/>
        <end position="383"/>
    </location>
</feature>
<evidence type="ECO:0000256" key="1">
    <source>
        <dbReference type="SAM" id="MobiDB-lite"/>
    </source>
</evidence>
<comment type="caution">
    <text evidence="2">The sequence shown here is derived from an EMBL/GenBank/DDBJ whole genome shotgun (WGS) entry which is preliminary data.</text>
</comment>
<dbReference type="PANTHER" id="PTHR37028">
    <property type="entry name" value="UNNAMED PRODUCT-RELATED"/>
    <property type="match status" value="1"/>
</dbReference>
<feature type="compositionally biased region" description="Low complexity" evidence="1">
    <location>
        <begin position="544"/>
        <end position="569"/>
    </location>
</feature>
<feature type="compositionally biased region" description="Basic and acidic residues" evidence="1">
    <location>
        <begin position="237"/>
        <end position="250"/>
    </location>
</feature>
<evidence type="ECO:0000313" key="2">
    <source>
        <dbReference type="EMBL" id="KAK7200562.1"/>
    </source>
</evidence>
<feature type="compositionally biased region" description="Polar residues" evidence="1">
    <location>
        <begin position="742"/>
        <end position="754"/>
    </location>
</feature>
<keyword evidence="3" id="KW-1185">Reference proteome</keyword>
<dbReference type="PANTHER" id="PTHR37028:SF8">
    <property type="entry name" value="200 KDA ANTIGEN P200"/>
    <property type="match status" value="1"/>
</dbReference>
<feature type="compositionally biased region" description="Basic and acidic residues" evidence="1">
    <location>
        <begin position="49"/>
        <end position="76"/>
    </location>
</feature>
<feature type="region of interest" description="Disordered" evidence="1">
    <location>
        <begin position="226"/>
        <end position="250"/>
    </location>
</feature>
<feature type="region of interest" description="Disordered" evidence="1">
    <location>
        <begin position="894"/>
        <end position="944"/>
    </location>
</feature>
<reference evidence="2 3" key="1">
    <citation type="journal article" date="2021" name="MBio">
        <title>A New Model Trypanosomatid, Novymonas esmeraldas: Genomic Perception of Its 'Candidatus Pandoraea novymonadis' Endosymbiont.</title>
        <authorList>
            <person name="Zakharova A."/>
            <person name="Saura A."/>
            <person name="Butenko A."/>
            <person name="Podesvova L."/>
            <person name="Warmusova S."/>
            <person name="Kostygov A.Y."/>
            <person name="Nenarokova A."/>
            <person name="Lukes J."/>
            <person name="Opperdoes F.R."/>
            <person name="Yurchenko V."/>
        </authorList>
    </citation>
    <scope>NUCLEOTIDE SEQUENCE [LARGE SCALE GENOMIC DNA]</scope>
    <source>
        <strain evidence="2 3">E262AT.01</strain>
    </source>
</reference>
<feature type="compositionally biased region" description="Low complexity" evidence="1">
    <location>
        <begin position="83"/>
        <end position="92"/>
    </location>
</feature>
<feature type="region of interest" description="Disordered" evidence="1">
    <location>
        <begin position="711"/>
        <end position="773"/>
    </location>
</feature>
<dbReference type="Proteomes" id="UP001430356">
    <property type="component" value="Unassembled WGS sequence"/>
</dbReference>
<feature type="region of interest" description="Disordered" evidence="1">
    <location>
        <begin position="1"/>
        <end position="130"/>
    </location>
</feature>
<feature type="region of interest" description="Disordered" evidence="1">
    <location>
        <begin position="539"/>
        <end position="620"/>
    </location>
</feature>
<dbReference type="AlphaFoldDB" id="A0AAW0F5Z3"/>
<feature type="compositionally biased region" description="Low complexity" evidence="1">
    <location>
        <begin position="364"/>
        <end position="374"/>
    </location>
</feature>
<evidence type="ECO:0000313" key="3">
    <source>
        <dbReference type="Proteomes" id="UP001430356"/>
    </source>
</evidence>
<feature type="region of interest" description="Disordered" evidence="1">
    <location>
        <begin position="466"/>
        <end position="494"/>
    </location>
</feature>
<feature type="compositionally biased region" description="Low complexity" evidence="1">
    <location>
        <begin position="99"/>
        <end position="125"/>
    </location>
</feature>
<accession>A0AAW0F5Z3</accession>
<dbReference type="EMBL" id="JAECZO010000006">
    <property type="protein sequence ID" value="KAK7200562.1"/>
    <property type="molecule type" value="Genomic_DNA"/>
</dbReference>
<feature type="compositionally biased region" description="Low complexity" evidence="1">
    <location>
        <begin position="763"/>
        <end position="773"/>
    </location>
</feature>
<gene>
    <name evidence="2" type="ORF">NESM_000112100</name>
</gene>
<proteinExistence type="predicted"/>
<organism evidence="2 3">
    <name type="scientific">Novymonas esmeraldas</name>
    <dbReference type="NCBI Taxonomy" id="1808958"/>
    <lineage>
        <taxon>Eukaryota</taxon>
        <taxon>Discoba</taxon>
        <taxon>Euglenozoa</taxon>
        <taxon>Kinetoplastea</taxon>
        <taxon>Metakinetoplastina</taxon>
        <taxon>Trypanosomatida</taxon>
        <taxon>Trypanosomatidae</taxon>
        <taxon>Novymonas</taxon>
    </lineage>
</organism>
<feature type="compositionally biased region" description="Low complexity" evidence="1">
    <location>
        <begin position="592"/>
        <end position="602"/>
    </location>
</feature>
<protein>
    <submittedName>
        <fullName evidence="2">Uncharacterized protein</fullName>
    </submittedName>
</protein>